<reference evidence="5" key="1">
    <citation type="submission" date="2022-07" db="EMBL/GenBank/DDBJ databases">
        <authorList>
            <person name="Wu T."/>
        </authorList>
    </citation>
    <scope>NUCLEOTIDE SEQUENCE</scope>
    <source>
        <strain evidence="5">SD-1</strain>
    </source>
</reference>
<dbReference type="Proteomes" id="UP001163293">
    <property type="component" value="Chromosome"/>
</dbReference>
<dbReference type="InterPro" id="IPR011042">
    <property type="entry name" value="6-blade_b-propeller_TolB-like"/>
</dbReference>
<dbReference type="PANTHER" id="PTHR10907">
    <property type="entry name" value="REGUCALCIN"/>
    <property type="match status" value="1"/>
</dbReference>
<dbReference type="InterPro" id="IPR013658">
    <property type="entry name" value="SGL"/>
</dbReference>
<proteinExistence type="inferred from homology"/>
<evidence type="ECO:0000256" key="2">
    <source>
        <dbReference type="PIRSR" id="PIRSR605511-1"/>
    </source>
</evidence>
<protein>
    <submittedName>
        <fullName evidence="5">SMP-30/gluconolactonase/LRE family protein</fullName>
    </submittedName>
</protein>
<evidence type="ECO:0000313" key="5">
    <source>
        <dbReference type="EMBL" id="UYV97521.1"/>
    </source>
</evidence>
<dbReference type="EMBL" id="CP101185">
    <property type="protein sequence ID" value="UYV97521.1"/>
    <property type="molecule type" value="Genomic_DNA"/>
</dbReference>
<dbReference type="SUPFAM" id="SSF63829">
    <property type="entry name" value="Calcium-dependent phosphotriesterase"/>
    <property type="match status" value="1"/>
</dbReference>
<dbReference type="Pfam" id="PF08450">
    <property type="entry name" value="SGL"/>
    <property type="match status" value="1"/>
</dbReference>
<feature type="binding site" evidence="3">
    <location>
        <position position="103"/>
    </location>
    <ligand>
        <name>substrate</name>
    </ligand>
</feature>
<keyword evidence="3" id="KW-0479">Metal-binding</keyword>
<keyword evidence="3" id="KW-0862">Zinc</keyword>
<dbReference type="GO" id="GO:0019853">
    <property type="term" value="P:L-ascorbic acid biosynthetic process"/>
    <property type="evidence" value="ECO:0007669"/>
    <property type="project" value="TreeGrafter"/>
</dbReference>
<comment type="cofactor">
    <cofactor evidence="3">
        <name>Zn(2+)</name>
        <dbReference type="ChEBI" id="CHEBI:29105"/>
    </cofactor>
    <text evidence="3">Binds 1 divalent metal cation per subunit.</text>
</comment>
<dbReference type="PANTHER" id="PTHR10907:SF47">
    <property type="entry name" value="REGUCALCIN"/>
    <property type="match status" value="1"/>
</dbReference>
<feature type="binding site" evidence="3">
    <location>
        <position position="149"/>
    </location>
    <ligand>
        <name>a divalent metal cation</name>
        <dbReference type="ChEBI" id="CHEBI:60240"/>
    </ligand>
</feature>
<sequence>MKSRHIDIAIDAGADLAEGPWWDEQRQELLWVDIFAGRIHMLDPASGLDRSIDVGQPVGMVARRQSGGLVCAVRDGIGFIHPDGNAFELAVPVESDIAGNRMNDGACDPAGRLWAGTMATDLSPSAGSLYRISSTLCVTPVRQNVSISNGLDWSPDGQIFYFTDSSTRRLDAYDFDIETGQISNGRVLVDLPHPVATPDGMAVDAEGTIWVAMWDGGCVQRFSPEGVLLETLDLPVSRPTSVAFGGPALNQLFITSARNGLTPRQLQDQPHAGAIFVLEPGVTGRPPYSFRG</sequence>
<feature type="binding site" evidence="3">
    <location>
        <position position="121"/>
    </location>
    <ligand>
        <name>substrate</name>
    </ligand>
</feature>
<feature type="binding site" evidence="3">
    <location>
        <position position="18"/>
    </location>
    <ligand>
        <name>a divalent metal cation</name>
        <dbReference type="ChEBI" id="CHEBI:60240"/>
    </ligand>
</feature>
<dbReference type="RefSeq" id="WP_069696818.1">
    <property type="nucleotide sequence ID" value="NZ_CP043010.1"/>
</dbReference>
<gene>
    <name evidence="5" type="ORF">NL394_21255</name>
</gene>
<dbReference type="AlphaFoldDB" id="A0AAX3EHF3"/>
<dbReference type="GO" id="GO:0005509">
    <property type="term" value="F:calcium ion binding"/>
    <property type="evidence" value="ECO:0007669"/>
    <property type="project" value="TreeGrafter"/>
</dbReference>
<dbReference type="Gene3D" id="2.120.10.30">
    <property type="entry name" value="TolB, C-terminal domain"/>
    <property type="match status" value="1"/>
</dbReference>
<feature type="domain" description="SMP-30/Gluconolactonase/LRE-like region" evidence="4">
    <location>
        <begin position="16"/>
        <end position="258"/>
    </location>
</feature>
<dbReference type="GO" id="GO:0004341">
    <property type="term" value="F:gluconolactonase activity"/>
    <property type="evidence" value="ECO:0007669"/>
    <property type="project" value="TreeGrafter"/>
</dbReference>
<keyword evidence="6" id="KW-1185">Reference proteome</keyword>
<dbReference type="InterPro" id="IPR005511">
    <property type="entry name" value="SMP-30"/>
</dbReference>
<evidence type="ECO:0000256" key="3">
    <source>
        <dbReference type="PIRSR" id="PIRSR605511-2"/>
    </source>
</evidence>
<accession>A0AAX3EHF3</accession>
<organism evidence="5 6">
    <name type="scientific">Paenarthrobacter ureafaciens</name>
    <dbReference type="NCBI Taxonomy" id="37931"/>
    <lineage>
        <taxon>Bacteria</taxon>
        <taxon>Bacillati</taxon>
        <taxon>Actinomycetota</taxon>
        <taxon>Actinomycetes</taxon>
        <taxon>Micrococcales</taxon>
        <taxon>Micrococcaceae</taxon>
        <taxon>Paenarthrobacter</taxon>
    </lineage>
</organism>
<comment type="similarity">
    <text evidence="1">Belongs to the SMP-30/CGR1 family.</text>
</comment>
<evidence type="ECO:0000313" key="6">
    <source>
        <dbReference type="Proteomes" id="UP001163293"/>
    </source>
</evidence>
<feature type="binding site" evidence="3">
    <location>
        <position position="101"/>
    </location>
    <ligand>
        <name>substrate</name>
    </ligand>
</feature>
<evidence type="ECO:0000259" key="4">
    <source>
        <dbReference type="Pfam" id="PF08450"/>
    </source>
</evidence>
<evidence type="ECO:0000256" key="1">
    <source>
        <dbReference type="ARBA" id="ARBA00008853"/>
    </source>
</evidence>
<feature type="binding site" evidence="3">
    <location>
        <position position="199"/>
    </location>
    <ligand>
        <name>a divalent metal cation</name>
        <dbReference type="ChEBI" id="CHEBI:60240"/>
    </ligand>
</feature>
<feature type="active site" description="Proton donor/acceptor" evidence="2">
    <location>
        <position position="199"/>
    </location>
</feature>
<dbReference type="PRINTS" id="PR01790">
    <property type="entry name" value="SMP30FAMILY"/>
</dbReference>
<name>A0AAX3EHF3_PAEUR</name>